<evidence type="ECO:0000256" key="9">
    <source>
        <dbReference type="ARBA" id="ARBA00023015"/>
    </source>
</evidence>
<keyword evidence="8" id="KW-0832">Ubl conjugation</keyword>
<evidence type="ECO:0000256" key="12">
    <source>
        <dbReference type="ARBA" id="ARBA00023242"/>
    </source>
</evidence>
<feature type="region of interest" description="Disordered" evidence="14">
    <location>
        <begin position="50"/>
        <end position="117"/>
    </location>
</feature>
<dbReference type="FunFam" id="3.30.160.60:FF:000617">
    <property type="entry name" value="Zinc finger protein 777"/>
    <property type="match status" value="1"/>
</dbReference>
<evidence type="ECO:0000256" key="4">
    <source>
        <dbReference type="ARBA" id="ARBA00022723"/>
    </source>
</evidence>
<sequence length="503" mass="57660">MTNKKNLKGNKVKNGEELNLNNDSEEQTTSIAVKIEDGDDCSERVYIIMTDENTEEVEHVYQSGEEEEEGTHVNKSEVTSNSEEIENEQNGEDEEEEEVKDGPVKRRRGRPRSTKDPKAREFCCEHCGKTFKQLNVFRVHTRIHTGERPYQCELCGMSFNQIGTLKDHQKIHTGEKPHPCPHCPSRFTNKTRLTRHIRTHTGERPYKCDFCQMDFATQSVLVKHRRVHTGEKPFSCDECGMSFTQRSTLVNHKKVHTGKRRRYPQRLLYFLCKPCSRYYPTVEKLHSHTCLPTGQTPEGQHGCESCPKKFSSSKAVKKHQVEYHGPDADTEQVCVVCKEVCATLDDLVEHVQSHGKPKAPESTQQEANVVTTFECSDCGKCCNTKAQLLIHQRIHTGERPFVCPHCSKSFRYRQNLKEHLNSHQGSRPYACDQCDKRFAFSANLSTHKLTHGESKGRCRFCNKSFRSTVRLQAHEAEHLAEADETTTIPTEEVESYLVISMEN</sequence>
<dbReference type="InterPro" id="IPR050331">
    <property type="entry name" value="Zinc_finger"/>
</dbReference>
<dbReference type="SMART" id="SM00355">
    <property type="entry name" value="ZnF_C2H2"/>
    <property type="match status" value="11"/>
</dbReference>
<dbReference type="PANTHER" id="PTHR16515:SF49">
    <property type="entry name" value="GASTRULA ZINC FINGER PROTEIN XLCGF49.1-LIKE-RELATED"/>
    <property type="match status" value="1"/>
</dbReference>
<evidence type="ECO:0000256" key="5">
    <source>
        <dbReference type="ARBA" id="ARBA00022737"/>
    </source>
</evidence>
<dbReference type="AlphaFoldDB" id="A0A8J2WCR0"/>
<feature type="domain" description="C2H2-type" evidence="15">
    <location>
        <begin position="456"/>
        <end position="483"/>
    </location>
</feature>
<dbReference type="EMBL" id="CAKKLH010000016">
    <property type="protein sequence ID" value="CAH0099296.1"/>
    <property type="molecule type" value="Genomic_DNA"/>
</dbReference>
<dbReference type="PANTHER" id="PTHR16515">
    <property type="entry name" value="PR DOMAIN ZINC FINGER PROTEIN"/>
    <property type="match status" value="1"/>
</dbReference>
<feature type="domain" description="C2H2-type" evidence="15">
    <location>
        <begin position="373"/>
        <end position="400"/>
    </location>
</feature>
<keyword evidence="10" id="KW-0238">DNA-binding</keyword>
<dbReference type="InterPro" id="IPR036236">
    <property type="entry name" value="Znf_C2H2_sf"/>
</dbReference>
<evidence type="ECO:0000313" key="16">
    <source>
        <dbReference type="EMBL" id="CAH0099296.1"/>
    </source>
</evidence>
<reference evidence="16" key="1">
    <citation type="submission" date="2021-11" db="EMBL/GenBank/DDBJ databases">
        <authorList>
            <person name="Schell T."/>
        </authorList>
    </citation>
    <scope>NUCLEOTIDE SEQUENCE</scope>
    <source>
        <strain evidence="16">M5</strain>
    </source>
</reference>
<feature type="domain" description="C2H2-type" evidence="15">
    <location>
        <begin position="270"/>
        <end position="297"/>
    </location>
</feature>
<evidence type="ECO:0000259" key="15">
    <source>
        <dbReference type="PROSITE" id="PS50157"/>
    </source>
</evidence>
<evidence type="ECO:0000256" key="2">
    <source>
        <dbReference type="ARBA" id="ARBA00006991"/>
    </source>
</evidence>
<evidence type="ECO:0000256" key="14">
    <source>
        <dbReference type="SAM" id="MobiDB-lite"/>
    </source>
</evidence>
<evidence type="ECO:0000313" key="17">
    <source>
        <dbReference type="Proteomes" id="UP000789390"/>
    </source>
</evidence>
<evidence type="ECO:0000256" key="13">
    <source>
        <dbReference type="PROSITE-ProRule" id="PRU00042"/>
    </source>
</evidence>
<feature type="domain" description="C2H2-type" evidence="15">
    <location>
        <begin position="150"/>
        <end position="177"/>
    </location>
</feature>
<evidence type="ECO:0000256" key="7">
    <source>
        <dbReference type="ARBA" id="ARBA00022833"/>
    </source>
</evidence>
<dbReference type="OrthoDB" id="6408474at2759"/>
<dbReference type="GO" id="GO:0008270">
    <property type="term" value="F:zinc ion binding"/>
    <property type="evidence" value="ECO:0007669"/>
    <property type="project" value="UniProtKB-KW"/>
</dbReference>
<feature type="domain" description="C2H2-type" evidence="15">
    <location>
        <begin position="122"/>
        <end position="149"/>
    </location>
</feature>
<evidence type="ECO:0000256" key="1">
    <source>
        <dbReference type="ARBA" id="ARBA00004123"/>
    </source>
</evidence>
<dbReference type="FunFam" id="3.30.160.60:FF:000557">
    <property type="entry name" value="zinc finger and SCAN domain-containing protein 29"/>
    <property type="match status" value="1"/>
</dbReference>
<dbReference type="SUPFAM" id="SSF57667">
    <property type="entry name" value="beta-beta-alpha zinc fingers"/>
    <property type="match status" value="5"/>
</dbReference>
<evidence type="ECO:0000256" key="6">
    <source>
        <dbReference type="ARBA" id="ARBA00022771"/>
    </source>
</evidence>
<feature type="domain" description="C2H2-type" evidence="15">
    <location>
        <begin position="206"/>
        <end position="233"/>
    </location>
</feature>
<comment type="subcellular location">
    <subcellularLocation>
        <location evidence="1">Nucleus</location>
    </subcellularLocation>
</comment>
<dbReference type="Proteomes" id="UP000789390">
    <property type="component" value="Unassembled WGS sequence"/>
</dbReference>
<keyword evidence="12" id="KW-0539">Nucleus</keyword>
<dbReference type="PROSITE" id="PS00028">
    <property type="entry name" value="ZINC_FINGER_C2H2_1"/>
    <property type="match status" value="11"/>
</dbReference>
<keyword evidence="7" id="KW-0862">Zinc</keyword>
<proteinExistence type="inferred from homology"/>
<gene>
    <name evidence="16" type="ORF">DGAL_LOCUS1422</name>
</gene>
<dbReference type="GO" id="GO:0003677">
    <property type="term" value="F:DNA binding"/>
    <property type="evidence" value="ECO:0007669"/>
    <property type="project" value="UniProtKB-KW"/>
</dbReference>
<protein>
    <recommendedName>
        <fullName evidence="15">C2H2-type domain-containing protein</fullName>
    </recommendedName>
</protein>
<dbReference type="FunFam" id="3.30.160.60:FF:000512">
    <property type="entry name" value="zinc finger protein 197 isoform X1"/>
    <property type="match status" value="1"/>
</dbReference>
<dbReference type="FunFam" id="3.30.160.60:FF:002343">
    <property type="entry name" value="Zinc finger protein 33A"/>
    <property type="match status" value="2"/>
</dbReference>
<keyword evidence="6 13" id="KW-0863">Zinc-finger</keyword>
<dbReference type="Pfam" id="PF13894">
    <property type="entry name" value="zf-C2H2_4"/>
    <property type="match status" value="1"/>
</dbReference>
<keyword evidence="5" id="KW-0677">Repeat</keyword>
<feature type="domain" description="C2H2-type" evidence="15">
    <location>
        <begin position="301"/>
        <end position="329"/>
    </location>
</feature>
<feature type="domain" description="C2H2-type" evidence="15">
    <location>
        <begin position="401"/>
        <end position="428"/>
    </location>
</feature>
<feature type="domain" description="C2H2-type" evidence="15">
    <location>
        <begin position="234"/>
        <end position="261"/>
    </location>
</feature>
<feature type="compositionally biased region" description="Basic residues" evidence="14">
    <location>
        <begin position="1"/>
        <end position="11"/>
    </location>
</feature>
<keyword evidence="3" id="KW-1017">Isopeptide bond</keyword>
<dbReference type="GO" id="GO:0006355">
    <property type="term" value="P:regulation of DNA-templated transcription"/>
    <property type="evidence" value="ECO:0007669"/>
    <property type="project" value="UniProtKB-ARBA"/>
</dbReference>
<accession>A0A8J2WCR0</accession>
<comment type="similarity">
    <text evidence="2">Belongs to the krueppel C2H2-type zinc-finger protein family.</text>
</comment>
<dbReference type="GO" id="GO:0005634">
    <property type="term" value="C:nucleus"/>
    <property type="evidence" value="ECO:0007669"/>
    <property type="project" value="UniProtKB-SubCell"/>
</dbReference>
<evidence type="ECO:0000256" key="8">
    <source>
        <dbReference type="ARBA" id="ARBA00022843"/>
    </source>
</evidence>
<feature type="compositionally biased region" description="Polar residues" evidence="14">
    <location>
        <begin position="19"/>
        <end position="31"/>
    </location>
</feature>
<keyword evidence="17" id="KW-1185">Reference proteome</keyword>
<dbReference type="FunFam" id="3.30.160.60:FF:000624">
    <property type="entry name" value="zinc finger protein 697"/>
    <property type="match status" value="1"/>
</dbReference>
<comment type="caution">
    <text evidence="16">The sequence shown here is derived from an EMBL/GenBank/DDBJ whole genome shotgun (WGS) entry which is preliminary data.</text>
</comment>
<name>A0A8J2WCR0_9CRUS</name>
<dbReference type="Gene3D" id="3.30.160.60">
    <property type="entry name" value="Classic Zinc Finger"/>
    <property type="match status" value="9"/>
</dbReference>
<evidence type="ECO:0000256" key="11">
    <source>
        <dbReference type="ARBA" id="ARBA00023163"/>
    </source>
</evidence>
<dbReference type="PROSITE" id="PS50157">
    <property type="entry name" value="ZINC_FINGER_C2H2_2"/>
    <property type="match status" value="11"/>
</dbReference>
<organism evidence="16 17">
    <name type="scientific">Daphnia galeata</name>
    <dbReference type="NCBI Taxonomy" id="27404"/>
    <lineage>
        <taxon>Eukaryota</taxon>
        <taxon>Metazoa</taxon>
        <taxon>Ecdysozoa</taxon>
        <taxon>Arthropoda</taxon>
        <taxon>Crustacea</taxon>
        <taxon>Branchiopoda</taxon>
        <taxon>Diplostraca</taxon>
        <taxon>Cladocera</taxon>
        <taxon>Anomopoda</taxon>
        <taxon>Daphniidae</taxon>
        <taxon>Daphnia</taxon>
    </lineage>
</organism>
<keyword evidence="9" id="KW-0805">Transcription regulation</keyword>
<dbReference type="InterPro" id="IPR013087">
    <property type="entry name" value="Znf_C2H2_type"/>
</dbReference>
<feature type="compositionally biased region" description="Acidic residues" evidence="14">
    <location>
        <begin position="83"/>
        <end position="99"/>
    </location>
</feature>
<feature type="region of interest" description="Disordered" evidence="14">
    <location>
        <begin position="1"/>
        <end position="37"/>
    </location>
</feature>
<feature type="domain" description="C2H2-type" evidence="15">
    <location>
        <begin position="429"/>
        <end position="456"/>
    </location>
</feature>
<feature type="domain" description="C2H2-type" evidence="15">
    <location>
        <begin position="178"/>
        <end position="205"/>
    </location>
</feature>
<dbReference type="FunFam" id="3.30.160.60:FF:000478">
    <property type="entry name" value="Zinc finger protein 133"/>
    <property type="match status" value="1"/>
</dbReference>
<keyword evidence="4" id="KW-0479">Metal-binding</keyword>
<keyword evidence="11" id="KW-0804">Transcription</keyword>
<evidence type="ECO:0000256" key="3">
    <source>
        <dbReference type="ARBA" id="ARBA00022499"/>
    </source>
</evidence>
<dbReference type="FunFam" id="3.30.160.60:FF:000425">
    <property type="entry name" value="PLAG1 like zinc finger 1"/>
    <property type="match status" value="1"/>
</dbReference>
<dbReference type="Pfam" id="PF00096">
    <property type="entry name" value="zf-C2H2"/>
    <property type="match status" value="6"/>
</dbReference>
<evidence type="ECO:0000256" key="10">
    <source>
        <dbReference type="ARBA" id="ARBA00023125"/>
    </source>
</evidence>